<dbReference type="Proteomes" id="UP000436181">
    <property type="component" value="Unassembled WGS sequence"/>
</dbReference>
<feature type="domain" description="HTH tetR-type" evidence="4">
    <location>
        <begin position="30"/>
        <end position="90"/>
    </location>
</feature>
<dbReference type="EMBL" id="WBZJ01000001">
    <property type="protein sequence ID" value="KAB3522706.1"/>
    <property type="molecule type" value="Genomic_DNA"/>
</dbReference>
<keyword evidence="1 2" id="KW-0238">DNA-binding</keyword>
<evidence type="ECO:0000313" key="6">
    <source>
        <dbReference type="Proteomes" id="UP000436181"/>
    </source>
</evidence>
<comment type="caution">
    <text evidence="5">The sequence shown here is derived from an EMBL/GenBank/DDBJ whole genome shotgun (WGS) entry which is preliminary data.</text>
</comment>
<dbReference type="PROSITE" id="PS50977">
    <property type="entry name" value="HTH_TETR_2"/>
    <property type="match status" value="1"/>
</dbReference>
<proteinExistence type="predicted"/>
<feature type="region of interest" description="Disordered" evidence="3">
    <location>
        <begin position="1"/>
        <end position="32"/>
    </location>
</feature>
<evidence type="ECO:0000256" key="2">
    <source>
        <dbReference type="PROSITE-ProRule" id="PRU00335"/>
    </source>
</evidence>
<name>A0ABQ6VJP1_9CORY</name>
<dbReference type="Pfam" id="PF00440">
    <property type="entry name" value="TetR_N"/>
    <property type="match status" value="1"/>
</dbReference>
<dbReference type="InterPro" id="IPR050109">
    <property type="entry name" value="HTH-type_TetR-like_transc_reg"/>
</dbReference>
<keyword evidence="6" id="KW-1185">Reference proteome</keyword>
<gene>
    <name evidence="5" type="ORF">F8377_00535</name>
</gene>
<protein>
    <submittedName>
        <fullName evidence="5">TetR family transcriptional regulator</fullName>
    </submittedName>
</protein>
<organism evidence="5 6">
    <name type="scientific">Corynebacterium zhongnanshanii</name>
    <dbReference type="NCBI Taxonomy" id="2768834"/>
    <lineage>
        <taxon>Bacteria</taxon>
        <taxon>Bacillati</taxon>
        <taxon>Actinomycetota</taxon>
        <taxon>Actinomycetes</taxon>
        <taxon>Mycobacteriales</taxon>
        <taxon>Corynebacteriaceae</taxon>
        <taxon>Corynebacterium</taxon>
    </lineage>
</organism>
<dbReference type="Gene3D" id="1.10.357.10">
    <property type="entry name" value="Tetracycline Repressor, domain 2"/>
    <property type="match status" value="1"/>
</dbReference>
<reference evidence="5 6" key="1">
    <citation type="submission" date="2019-10" db="EMBL/GenBank/DDBJ databases">
        <title>Corynebacterium sp novel species isolated from the respiratory tract of Marmot.</title>
        <authorList>
            <person name="Zhang G."/>
        </authorList>
    </citation>
    <scope>NUCLEOTIDE SEQUENCE [LARGE SCALE GENOMIC DNA]</scope>
    <source>
        <strain evidence="5 6">336</strain>
    </source>
</reference>
<feature type="DNA-binding region" description="H-T-H motif" evidence="2">
    <location>
        <begin position="53"/>
        <end position="72"/>
    </location>
</feature>
<dbReference type="SUPFAM" id="SSF46689">
    <property type="entry name" value="Homeodomain-like"/>
    <property type="match status" value="1"/>
</dbReference>
<evidence type="ECO:0000259" key="4">
    <source>
        <dbReference type="PROSITE" id="PS50977"/>
    </source>
</evidence>
<dbReference type="RefSeq" id="WP_151843622.1">
    <property type="nucleotide sequence ID" value="NZ_WBZJ01000001.1"/>
</dbReference>
<dbReference type="InterPro" id="IPR001647">
    <property type="entry name" value="HTH_TetR"/>
</dbReference>
<feature type="compositionally biased region" description="Basic and acidic residues" evidence="3">
    <location>
        <begin position="10"/>
        <end position="29"/>
    </location>
</feature>
<dbReference type="PANTHER" id="PTHR30055">
    <property type="entry name" value="HTH-TYPE TRANSCRIPTIONAL REGULATOR RUTR"/>
    <property type="match status" value="1"/>
</dbReference>
<dbReference type="PANTHER" id="PTHR30055:SF146">
    <property type="entry name" value="HTH-TYPE TRANSCRIPTIONAL DUAL REGULATOR CECR"/>
    <property type="match status" value="1"/>
</dbReference>
<evidence type="ECO:0000256" key="3">
    <source>
        <dbReference type="SAM" id="MobiDB-lite"/>
    </source>
</evidence>
<dbReference type="InterPro" id="IPR009057">
    <property type="entry name" value="Homeodomain-like_sf"/>
</dbReference>
<evidence type="ECO:0000313" key="5">
    <source>
        <dbReference type="EMBL" id="KAB3522706.1"/>
    </source>
</evidence>
<sequence>MAEQSAGPERCVRSERPAHAGRSVREEKRRATHAALQDHATRLVLERGFDAVTVEDICTAVGISPRTFFNYFPSKEVAVLGPEPELPGEASVEWFDGTRAEVAAEPSLVYRVLALMFRLVTSELRSDQYRPEITRRRRVIREENPALARSFFAKFHALHEDVEQHLAEFLRQRPECRRLSEQQCHASREAGVIVAMVSAALNTGFKQWQQAEPTNPAVAFEYCRQTLEAMTLIASTSTGGAGTP</sequence>
<evidence type="ECO:0000256" key="1">
    <source>
        <dbReference type="ARBA" id="ARBA00023125"/>
    </source>
</evidence>
<accession>A0ABQ6VJP1</accession>